<dbReference type="Proteomes" id="UP000054217">
    <property type="component" value="Unassembled WGS sequence"/>
</dbReference>
<name>A0A0C3I620_PISTI</name>
<dbReference type="OrthoDB" id="2683590at2759"/>
<organism evidence="2 3">
    <name type="scientific">Pisolithus tinctorius Marx 270</name>
    <dbReference type="NCBI Taxonomy" id="870435"/>
    <lineage>
        <taxon>Eukaryota</taxon>
        <taxon>Fungi</taxon>
        <taxon>Dikarya</taxon>
        <taxon>Basidiomycota</taxon>
        <taxon>Agaricomycotina</taxon>
        <taxon>Agaricomycetes</taxon>
        <taxon>Agaricomycetidae</taxon>
        <taxon>Boletales</taxon>
        <taxon>Sclerodermatineae</taxon>
        <taxon>Pisolithaceae</taxon>
        <taxon>Pisolithus</taxon>
    </lineage>
</organism>
<dbReference type="InParanoid" id="A0A0C3I620"/>
<dbReference type="EMBL" id="KN832511">
    <property type="protein sequence ID" value="KIN92657.1"/>
    <property type="molecule type" value="Genomic_DNA"/>
</dbReference>
<evidence type="ECO:0000256" key="1">
    <source>
        <dbReference type="SAM" id="MobiDB-lite"/>
    </source>
</evidence>
<keyword evidence="3" id="KW-1185">Reference proteome</keyword>
<sequence length="66" mass="7217">MAPLTIYEPKSNRVAVKMVSMHPPPPTMTPLTLYEPKSNRVAVKMSGNEDGQHASATATHNSTHFL</sequence>
<accession>A0A0C3I620</accession>
<reference evidence="2 3" key="1">
    <citation type="submission" date="2014-04" db="EMBL/GenBank/DDBJ databases">
        <authorList>
            <consortium name="DOE Joint Genome Institute"/>
            <person name="Kuo A."/>
            <person name="Kohler A."/>
            <person name="Costa M.D."/>
            <person name="Nagy L.G."/>
            <person name="Floudas D."/>
            <person name="Copeland A."/>
            <person name="Barry K.W."/>
            <person name="Cichocki N."/>
            <person name="Veneault-Fourrey C."/>
            <person name="LaButti K."/>
            <person name="Lindquist E.A."/>
            <person name="Lipzen A."/>
            <person name="Lundell T."/>
            <person name="Morin E."/>
            <person name="Murat C."/>
            <person name="Sun H."/>
            <person name="Tunlid A."/>
            <person name="Henrissat B."/>
            <person name="Grigoriev I.V."/>
            <person name="Hibbett D.S."/>
            <person name="Martin F."/>
            <person name="Nordberg H.P."/>
            <person name="Cantor M.N."/>
            <person name="Hua S.X."/>
        </authorList>
    </citation>
    <scope>NUCLEOTIDE SEQUENCE [LARGE SCALE GENOMIC DNA]</scope>
    <source>
        <strain evidence="2 3">Marx 270</strain>
    </source>
</reference>
<reference evidence="3" key="2">
    <citation type="submission" date="2015-01" db="EMBL/GenBank/DDBJ databases">
        <title>Evolutionary Origins and Diversification of the Mycorrhizal Mutualists.</title>
        <authorList>
            <consortium name="DOE Joint Genome Institute"/>
            <consortium name="Mycorrhizal Genomics Consortium"/>
            <person name="Kohler A."/>
            <person name="Kuo A."/>
            <person name="Nagy L.G."/>
            <person name="Floudas D."/>
            <person name="Copeland A."/>
            <person name="Barry K.W."/>
            <person name="Cichocki N."/>
            <person name="Veneault-Fourrey C."/>
            <person name="LaButti K."/>
            <person name="Lindquist E.A."/>
            <person name="Lipzen A."/>
            <person name="Lundell T."/>
            <person name="Morin E."/>
            <person name="Murat C."/>
            <person name="Riley R."/>
            <person name="Ohm R."/>
            <person name="Sun H."/>
            <person name="Tunlid A."/>
            <person name="Henrissat B."/>
            <person name="Grigoriev I.V."/>
            <person name="Hibbett D.S."/>
            <person name="Martin F."/>
        </authorList>
    </citation>
    <scope>NUCLEOTIDE SEQUENCE [LARGE SCALE GENOMIC DNA]</scope>
    <source>
        <strain evidence="3">Marx 270</strain>
    </source>
</reference>
<proteinExistence type="predicted"/>
<dbReference type="HOGENOM" id="CLU_196220_0_0_1"/>
<feature type="compositionally biased region" description="Polar residues" evidence="1">
    <location>
        <begin position="54"/>
        <end position="66"/>
    </location>
</feature>
<feature type="region of interest" description="Disordered" evidence="1">
    <location>
        <begin position="47"/>
        <end position="66"/>
    </location>
</feature>
<evidence type="ECO:0000313" key="3">
    <source>
        <dbReference type="Proteomes" id="UP000054217"/>
    </source>
</evidence>
<dbReference type="AlphaFoldDB" id="A0A0C3I620"/>
<evidence type="ECO:0000313" key="2">
    <source>
        <dbReference type="EMBL" id="KIN92657.1"/>
    </source>
</evidence>
<protein>
    <submittedName>
        <fullName evidence="2">Uncharacterized protein</fullName>
    </submittedName>
</protein>
<gene>
    <name evidence="2" type="ORF">M404DRAFT_36862</name>
</gene>